<dbReference type="GO" id="GO:0005774">
    <property type="term" value="C:vacuolar membrane"/>
    <property type="evidence" value="ECO:0007669"/>
    <property type="project" value="UniProtKB-ARBA"/>
</dbReference>
<evidence type="ECO:0000256" key="10">
    <source>
        <dbReference type="ARBA" id="ARBA00050474"/>
    </source>
</evidence>
<dbReference type="OrthoDB" id="2160638at2759"/>
<evidence type="ECO:0000256" key="6">
    <source>
        <dbReference type="ARBA" id="ARBA00022729"/>
    </source>
</evidence>
<dbReference type="PANTHER" id="PTHR11069">
    <property type="entry name" value="GLUCOSYLCERAMIDASE"/>
    <property type="match status" value="1"/>
</dbReference>
<evidence type="ECO:0000256" key="5">
    <source>
        <dbReference type="ARBA" id="ARBA00012658"/>
    </source>
</evidence>
<dbReference type="GO" id="GO:0010605">
    <property type="term" value="P:negative regulation of macromolecule metabolic process"/>
    <property type="evidence" value="ECO:0007669"/>
    <property type="project" value="UniProtKB-ARBA"/>
</dbReference>
<keyword evidence="7 12" id="KW-0378">Hydrolase</keyword>
<proteinExistence type="inferred from homology"/>
<dbReference type="Pfam" id="PF17189">
    <property type="entry name" value="Glyco_hydro_30C"/>
    <property type="match status" value="1"/>
</dbReference>
<dbReference type="GO" id="GO:0016758">
    <property type="term" value="F:hexosyltransferase activity"/>
    <property type="evidence" value="ECO:0007669"/>
    <property type="project" value="UniProtKB-ARBA"/>
</dbReference>
<evidence type="ECO:0000256" key="12">
    <source>
        <dbReference type="RuleBase" id="RU361188"/>
    </source>
</evidence>
<dbReference type="InterPro" id="IPR017853">
    <property type="entry name" value="GH"/>
</dbReference>
<comment type="pathway">
    <text evidence="3">Sphingolipid metabolism.</text>
</comment>
<dbReference type="GO" id="GO:0006914">
    <property type="term" value="P:autophagy"/>
    <property type="evidence" value="ECO:0007669"/>
    <property type="project" value="UniProtKB-ARBA"/>
</dbReference>
<dbReference type="GO" id="GO:0032006">
    <property type="term" value="P:regulation of TOR signaling"/>
    <property type="evidence" value="ECO:0007669"/>
    <property type="project" value="UniProtKB-ARBA"/>
</dbReference>
<dbReference type="SUPFAM" id="SSF51445">
    <property type="entry name" value="(Trans)glycosidases"/>
    <property type="match status" value="1"/>
</dbReference>
<evidence type="ECO:0000256" key="1">
    <source>
        <dbReference type="ARBA" id="ARBA00001013"/>
    </source>
</evidence>
<dbReference type="RefSeq" id="XP_018011021.1">
    <property type="nucleotide sequence ID" value="XM_018155532.1"/>
</dbReference>
<evidence type="ECO:0000259" key="16">
    <source>
        <dbReference type="Pfam" id="PF17189"/>
    </source>
</evidence>
<dbReference type="GO" id="GO:0006680">
    <property type="term" value="P:glucosylceramide catabolic process"/>
    <property type="evidence" value="ECO:0007669"/>
    <property type="project" value="UniProtKB-ARBA"/>
</dbReference>
<dbReference type="GO" id="GO:0006066">
    <property type="term" value="P:alcohol metabolic process"/>
    <property type="evidence" value="ECO:0007669"/>
    <property type="project" value="UniProtKB-ARBA"/>
</dbReference>
<name>A0A8B7NBV5_HYAAZ</name>
<comment type="similarity">
    <text evidence="4 12">Belongs to the glycosyl hydrolase 30 family.</text>
</comment>
<dbReference type="PRINTS" id="PR00843">
    <property type="entry name" value="GLHYDRLASE30"/>
</dbReference>
<dbReference type="AlphaFoldDB" id="A0A8B7NBV5"/>
<evidence type="ECO:0000256" key="11">
    <source>
        <dbReference type="ARBA" id="ARBA00051345"/>
    </source>
</evidence>
<evidence type="ECO:0000256" key="3">
    <source>
        <dbReference type="ARBA" id="ARBA00004991"/>
    </source>
</evidence>
<evidence type="ECO:0000313" key="18">
    <source>
        <dbReference type="RefSeq" id="XP_018011021.1"/>
    </source>
</evidence>
<accession>A0A8B7NBV5</accession>
<feature type="region of interest" description="Disordered" evidence="13">
    <location>
        <begin position="335"/>
        <end position="360"/>
    </location>
</feature>
<dbReference type="GO" id="GO:0004348">
    <property type="term" value="F:glucosylceramidase activity"/>
    <property type="evidence" value="ECO:0007669"/>
    <property type="project" value="UniProtKB-EC"/>
</dbReference>
<dbReference type="InterPro" id="IPR033453">
    <property type="entry name" value="Glyco_hydro_30_TIM-barrel"/>
</dbReference>
<evidence type="ECO:0000259" key="15">
    <source>
        <dbReference type="Pfam" id="PF02055"/>
    </source>
</evidence>
<keyword evidence="6 14" id="KW-0732">Signal</keyword>
<reference evidence="18" key="1">
    <citation type="submission" date="2025-08" db="UniProtKB">
        <authorList>
            <consortium name="RefSeq"/>
        </authorList>
    </citation>
    <scope>IDENTIFICATION</scope>
    <source>
        <tissue evidence="18">Whole organism</tissue>
    </source>
</reference>
<dbReference type="GO" id="GO:0005102">
    <property type="term" value="F:signaling receptor binding"/>
    <property type="evidence" value="ECO:0007669"/>
    <property type="project" value="UniProtKB-ARBA"/>
</dbReference>
<dbReference type="InterPro" id="IPR001139">
    <property type="entry name" value="Glyco_hydro_30"/>
</dbReference>
<comment type="pathway">
    <text evidence="2">Lipid metabolism; sphingolipid metabolism.</text>
</comment>
<gene>
    <name evidence="18" type="primary">LOC108668345</name>
</gene>
<dbReference type="GO" id="GO:0008202">
    <property type="term" value="P:steroid metabolic process"/>
    <property type="evidence" value="ECO:0007669"/>
    <property type="project" value="UniProtKB-ARBA"/>
</dbReference>
<feature type="chain" id="PRO_5033998909" description="Glucosylceramidase" evidence="14">
    <location>
        <begin position="34"/>
        <end position="809"/>
    </location>
</feature>
<evidence type="ECO:0000256" key="2">
    <source>
        <dbReference type="ARBA" id="ARBA00004760"/>
    </source>
</evidence>
<dbReference type="Pfam" id="PF02055">
    <property type="entry name" value="Glyco_hydro_30"/>
    <property type="match status" value="1"/>
</dbReference>
<keyword evidence="8 12" id="KW-0746">Sphingolipid metabolism</keyword>
<keyword evidence="12" id="KW-0326">Glycosidase</keyword>
<evidence type="ECO:0000313" key="17">
    <source>
        <dbReference type="Proteomes" id="UP000694843"/>
    </source>
</evidence>
<keyword evidence="17" id="KW-1185">Reference proteome</keyword>
<organism evidence="17 18">
    <name type="scientific">Hyalella azteca</name>
    <name type="common">Amphipod</name>
    <dbReference type="NCBI Taxonomy" id="294128"/>
    <lineage>
        <taxon>Eukaryota</taxon>
        <taxon>Metazoa</taxon>
        <taxon>Ecdysozoa</taxon>
        <taxon>Arthropoda</taxon>
        <taxon>Crustacea</taxon>
        <taxon>Multicrustacea</taxon>
        <taxon>Malacostraca</taxon>
        <taxon>Eumalacostraca</taxon>
        <taxon>Peracarida</taxon>
        <taxon>Amphipoda</taxon>
        <taxon>Senticaudata</taxon>
        <taxon>Talitrida</taxon>
        <taxon>Talitroidea</taxon>
        <taxon>Hyalellidae</taxon>
        <taxon>Hyalella</taxon>
    </lineage>
</organism>
<dbReference type="PANTHER" id="PTHR11069:SF23">
    <property type="entry name" value="LYSOSOMAL ACID GLUCOSYLCERAMIDASE"/>
    <property type="match status" value="1"/>
</dbReference>
<dbReference type="GO" id="GO:0051246">
    <property type="term" value="P:regulation of protein metabolic process"/>
    <property type="evidence" value="ECO:0007669"/>
    <property type="project" value="UniProtKB-ARBA"/>
</dbReference>
<dbReference type="GO" id="GO:0030163">
    <property type="term" value="P:protein catabolic process"/>
    <property type="evidence" value="ECO:0007669"/>
    <property type="project" value="UniProtKB-ARBA"/>
</dbReference>
<feature type="region of interest" description="Disordered" evidence="13">
    <location>
        <begin position="170"/>
        <end position="221"/>
    </location>
</feature>
<dbReference type="KEGG" id="hazt:108668345"/>
<dbReference type="FunFam" id="3.20.20.80:FF:000030">
    <property type="entry name" value="Lysosomal acid glucosylceramidase"/>
    <property type="match status" value="1"/>
</dbReference>
<evidence type="ECO:0000256" key="4">
    <source>
        <dbReference type="ARBA" id="ARBA00005382"/>
    </source>
</evidence>
<comment type="catalytic activity">
    <reaction evidence="10">
        <text>a beta-D-glucosylceramide + H2O = an N-acyl-sphingoid base + D-glucose</text>
        <dbReference type="Rhea" id="RHEA:81447"/>
        <dbReference type="ChEBI" id="CHEBI:4167"/>
        <dbReference type="ChEBI" id="CHEBI:15377"/>
        <dbReference type="ChEBI" id="CHEBI:83264"/>
        <dbReference type="ChEBI" id="CHEBI:83273"/>
    </reaction>
    <physiologicalReaction direction="left-to-right" evidence="10">
        <dbReference type="Rhea" id="RHEA:81448"/>
    </physiologicalReaction>
</comment>
<dbReference type="Gene3D" id="3.20.20.80">
    <property type="entry name" value="Glycosidases"/>
    <property type="match status" value="1"/>
</dbReference>
<feature type="domain" description="Glycosyl hydrolase family 30 TIM-barrel" evidence="15">
    <location>
        <begin position="380"/>
        <end position="730"/>
    </location>
</feature>
<evidence type="ECO:0000256" key="8">
    <source>
        <dbReference type="ARBA" id="ARBA00022919"/>
    </source>
</evidence>
<dbReference type="Proteomes" id="UP000694843">
    <property type="component" value="Unplaced"/>
</dbReference>
<dbReference type="GO" id="GO:0005764">
    <property type="term" value="C:lysosome"/>
    <property type="evidence" value="ECO:0007669"/>
    <property type="project" value="UniProtKB-ARBA"/>
</dbReference>
<feature type="domain" description="Glycosyl hydrolase family 30 beta sandwich" evidence="16">
    <location>
        <begin position="733"/>
        <end position="806"/>
    </location>
</feature>
<comment type="catalytic activity">
    <reaction evidence="1">
        <text>a beta-D-glucosyl-(1&lt;-&gt;1')-N-acylsphing-4-enine + H2O = an N-acylsphing-4-enine + D-glucose</text>
        <dbReference type="Rhea" id="RHEA:13269"/>
        <dbReference type="ChEBI" id="CHEBI:4167"/>
        <dbReference type="ChEBI" id="CHEBI:15377"/>
        <dbReference type="ChEBI" id="CHEBI:22801"/>
        <dbReference type="ChEBI" id="CHEBI:52639"/>
        <dbReference type="EC" id="3.2.1.45"/>
    </reaction>
    <physiologicalReaction direction="left-to-right" evidence="1">
        <dbReference type="Rhea" id="RHEA:13270"/>
    </physiologicalReaction>
</comment>
<keyword evidence="9 12" id="KW-0443">Lipid metabolism</keyword>
<dbReference type="GO" id="GO:0016241">
    <property type="term" value="P:regulation of macroautophagy"/>
    <property type="evidence" value="ECO:0007669"/>
    <property type="project" value="UniProtKB-ARBA"/>
</dbReference>
<protein>
    <recommendedName>
        <fullName evidence="5 12">Glucosylceramidase</fullName>
        <ecNumber evidence="5 12">3.2.1.45</ecNumber>
    </recommendedName>
</protein>
<comment type="catalytic activity">
    <reaction evidence="11">
        <text>an N-acyl-1-beta-D-glucosyl-15-methylhexadecasphing-4-enine + H2O = an N-acyl-15-methylhexadecasphing-4-enine + D-glucose</text>
        <dbReference type="Rhea" id="RHEA:34755"/>
        <dbReference type="ChEBI" id="CHEBI:4167"/>
        <dbReference type="ChEBI" id="CHEBI:15377"/>
        <dbReference type="ChEBI" id="CHEBI:70815"/>
        <dbReference type="ChEBI" id="CHEBI:70846"/>
    </reaction>
    <physiologicalReaction direction="left-to-right" evidence="11">
        <dbReference type="Rhea" id="RHEA:34756"/>
    </physiologicalReaction>
</comment>
<dbReference type="GO" id="GO:0007040">
    <property type="term" value="P:lysosome organization"/>
    <property type="evidence" value="ECO:0007669"/>
    <property type="project" value="UniProtKB-ARBA"/>
</dbReference>
<sequence length="809" mass="88571">MVSVIKTRMANWRMPLRWCIWLLLVVLRPNHEAAGSCVGRDYGFGSIVCVDTIEHCGLPGVLPAMASNQLLMVTSDKAGLRWQETYYQWKTFRAEESVETRAESVKLGSHTASVQALPATLKADKGSSRTKSASESADVMPSVPKSARESAYAIPTVPASARESPNVIQSVPASASESADVIPSVPKSARESADVIPSVPKSARESADVMPSGAKSAAERGDTVLSHDNLASMSSKSRISITELEKSKNLSASARVESANENADLETRLSDSTKLNDDPKLYQPDLPLKEALVVSSQSEAEKLSVDSVPYSIESAKIITYAGTSQKDLVSAAAELTRGSSDSGPSLADTPASTAESTRVVAEPAPEVTLTLDRSERYQTIAGFGGAFTDAAALNILTLPRPLQDCIVSSYFSPEGLQYSMGRVPIGGADFSVRAYTYDDLDEGQTDEDLKHFTLQREDIQMKIPLIQAASRVRGSSGPLKLVASAWSAPVWMKTGPSLDGKGKLQRQYWAVWAQYILKFLKEYRKRGVEFWAVTAQNEPTDGLITDFPINAMGWTALEQAEWVGHFLGPTLEAEGFNDTKIFVLDDNRIALPHWMDVMAADNLTARFVSGAAVHWYVDFLVPASVLDETNSRYPHWPILYTEACTGQWPWQPLKVVLGSWQRAQYYIDDVIDTLNHWAVGWIDWNLALDTKGGPNWAKNFVDAPVIVNAGVQEVYKQPLYYAMGHVTKFVQEGSVRIGLQYTAGTSEATRATELPNTLRATAFLRPDNCTTIVLVNKKRSPVLLEIRDGERSSGVLELTASSFNSFFWC</sequence>
<evidence type="ECO:0000256" key="7">
    <source>
        <dbReference type="ARBA" id="ARBA00022801"/>
    </source>
</evidence>
<dbReference type="GO" id="GO:0042391">
    <property type="term" value="P:regulation of membrane potential"/>
    <property type="evidence" value="ECO:0007669"/>
    <property type="project" value="UniProtKB-ARBA"/>
</dbReference>
<dbReference type="EC" id="3.2.1.45" evidence="5 12"/>
<feature type="region of interest" description="Disordered" evidence="13">
    <location>
        <begin position="118"/>
        <end position="147"/>
    </location>
</feature>
<feature type="compositionally biased region" description="Basic and acidic residues" evidence="13">
    <location>
        <begin position="265"/>
        <end position="280"/>
    </location>
</feature>
<feature type="region of interest" description="Disordered" evidence="13">
    <location>
        <begin position="252"/>
        <end position="282"/>
    </location>
</feature>
<evidence type="ECO:0000256" key="14">
    <source>
        <dbReference type="SAM" id="SignalP"/>
    </source>
</evidence>
<feature type="signal peptide" evidence="14">
    <location>
        <begin position="1"/>
        <end position="33"/>
    </location>
</feature>
<evidence type="ECO:0000256" key="13">
    <source>
        <dbReference type="SAM" id="MobiDB-lite"/>
    </source>
</evidence>
<evidence type="ECO:0000256" key="9">
    <source>
        <dbReference type="ARBA" id="ARBA00023098"/>
    </source>
</evidence>
<dbReference type="InterPro" id="IPR033452">
    <property type="entry name" value="GH30_C"/>
</dbReference>
<dbReference type="GeneID" id="108668345"/>